<feature type="domain" description="SnoaL-like" evidence="1">
    <location>
        <begin position="11"/>
        <end position="90"/>
    </location>
</feature>
<dbReference type="InterPro" id="IPR037401">
    <property type="entry name" value="SnoaL-like"/>
</dbReference>
<reference evidence="2 3" key="1">
    <citation type="submission" date="2021-12" db="EMBL/GenBank/DDBJ databases">
        <title>Genome sequence of Kibdelosporangium philippinense ATCC 49844.</title>
        <authorList>
            <person name="Fedorov E.A."/>
            <person name="Omeragic M."/>
            <person name="Shalygina K.F."/>
            <person name="Maclea K.S."/>
        </authorList>
    </citation>
    <scope>NUCLEOTIDE SEQUENCE [LARGE SCALE GENOMIC DNA]</scope>
    <source>
        <strain evidence="2 3">ATCC 49844</strain>
    </source>
</reference>
<dbReference type="EMBL" id="JAJVCN010000001">
    <property type="protein sequence ID" value="MCE7004751.1"/>
    <property type="molecule type" value="Genomic_DNA"/>
</dbReference>
<keyword evidence="3" id="KW-1185">Reference proteome</keyword>
<proteinExistence type="predicted"/>
<sequence length="124" mass="13312">MTEQQISALWDRMSEGWAAGDAQAFASVFDPDVEFVTVRGDEHHGREAVAASHAALFTSVYAGTLLKPEVRLVRALAEGIYLVHAVTTVYPAGITTHAQAIVRRGGHAGWSIVAFHNMIPGGSR</sequence>
<gene>
    <name evidence="2" type="ORF">LWC34_18255</name>
</gene>
<evidence type="ECO:0000313" key="3">
    <source>
        <dbReference type="Proteomes" id="UP001521150"/>
    </source>
</evidence>
<name>A0ABS8ZDK3_9PSEU</name>
<dbReference type="SUPFAM" id="SSF54427">
    <property type="entry name" value="NTF2-like"/>
    <property type="match status" value="1"/>
</dbReference>
<accession>A0ABS8ZDK3</accession>
<comment type="caution">
    <text evidence="2">The sequence shown here is derived from an EMBL/GenBank/DDBJ whole genome shotgun (WGS) entry which is preliminary data.</text>
</comment>
<dbReference type="Proteomes" id="UP001521150">
    <property type="component" value="Unassembled WGS sequence"/>
</dbReference>
<dbReference type="InterPro" id="IPR032710">
    <property type="entry name" value="NTF2-like_dom_sf"/>
</dbReference>
<organism evidence="2 3">
    <name type="scientific">Kibdelosporangium philippinense</name>
    <dbReference type="NCBI Taxonomy" id="211113"/>
    <lineage>
        <taxon>Bacteria</taxon>
        <taxon>Bacillati</taxon>
        <taxon>Actinomycetota</taxon>
        <taxon>Actinomycetes</taxon>
        <taxon>Pseudonocardiales</taxon>
        <taxon>Pseudonocardiaceae</taxon>
        <taxon>Kibdelosporangium</taxon>
    </lineage>
</organism>
<dbReference type="Gene3D" id="3.10.450.50">
    <property type="match status" value="1"/>
</dbReference>
<evidence type="ECO:0000313" key="2">
    <source>
        <dbReference type="EMBL" id="MCE7004751.1"/>
    </source>
</evidence>
<dbReference type="Pfam" id="PF12680">
    <property type="entry name" value="SnoaL_2"/>
    <property type="match status" value="1"/>
</dbReference>
<dbReference type="NCBIfam" id="TIGR02246">
    <property type="entry name" value="SgcJ/EcaC family oxidoreductase"/>
    <property type="match status" value="1"/>
</dbReference>
<dbReference type="InterPro" id="IPR011944">
    <property type="entry name" value="Steroid_delta5-4_isomerase"/>
</dbReference>
<protein>
    <submittedName>
        <fullName evidence="2">SgcJ/EcaC family oxidoreductase</fullName>
    </submittedName>
</protein>
<evidence type="ECO:0000259" key="1">
    <source>
        <dbReference type="Pfam" id="PF12680"/>
    </source>
</evidence>
<dbReference type="RefSeq" id="WP_233726234.1">
    <property type="nucleotide sequence ID" value="NZ_JAJVCN010000001.1"/>
</dbReference>